<feature type="active site" description="Proton acceptor" evidence="2">
    <location>
        <position position="387"/>
    </location>
</feature>
<evidence type="ECO:0000256" key="1">
    <source>
        <dbReference type="ARBA" id="ARBA00023098"/>
    </source>
</evidence>
<dbReference type="KEGG" id="mis:MICPUN_109189"/>
<evidence type="ECO:0000256" key="4">
    <source>
        <dbReference type="SAM" id="MobiDB-lite"/>
    </source>
</evidence>
<dbReference type="AlphaFoldDB" id="C1EEM1"/>
<dbReference type="SUPFAM" id="SSF52151">
    <property type="entry name" value="FabD/lysophospholipase-like"/>
    <property type="match status" value="1"/>
</dbReference>
<organism evidence="6 7">
    <name type="scientific">Micromonas commoda (strain RCC299 / NOUM17 / CCMP2709)</name>
    <name type="common">Picoplanktonic green alga</name>
    <dbReference type="NCBI Taxonomy" id="296587"/>
    <lineage>
        <taxon>Eukaryota</taxon>
        <taxon>Viridiplantae</taxon>
        <taxon>Chlorophyta</taxon>
        <taxon>Mamiellophyceae</taxon>
        <taxon>Mamiellales</taxon>
        <taxon>Mamiellaceae</taxon>
        <taxon>Micromonas</taxon>
    </lineage>
</organism>
<evidence type="ECO:0000313" key="7">
    <source>
        <dbReference type="Proteomes" id="UP000002009"/>
    </source>
</evidence>
<dbReference type="InParanoid" id="C1EEM1"/>
<keyword evidence="1 2" id="KW-0443">Lipid metabolism</keyword>
<comment type="function">
    <text evidence="3">Lipolytic acyl hydrolase (LAH).</text>
</comment>
<name>C1EEM1_MICCC</name>
<dbReference type="EC" id="3.1.1.-" evidence="3"/>
<dbReference type="Pfam" id="PF01734">
    <property type="entry name" value="Patatin"/>
    <property type="match status" value="1"/>
</dbReference>
<evidence type="ECO:0000259" key="5">
    <source>
        <dbReference type="PROSITE" id="PS51635"/>
    </source>
</evidence>
<feature type="domain" description="PNPLA" evidence="5">
    <location>
        <begin position="198"/>
        <end position="400"/>
    </location>
</feature>
<sequence length="628" mass="66523">MGTVVNIGMFSGHASFSSIVQRPKGVRRGGRAVARRAARASIAGDPRTSIRGASSAPVKSAPAARVDDEDAWLGILRDAVAREGGTLRCSPNARPDHTRGVRAFAQYWRRGDASSHDEDDALCSTNQPFIAEKTKTKTAAAKDGKGPWSNALEFIRGSVDIEDDVDPAGGHPVLEALLARKRSGSVPGERTDGMRIGLAVEGGGMKGVISAGACGEILRAGFADCFDAVYGSSAGAMNLTYYLANQPEGIRAYEEDLVDGGFLDLRRLPALKGPRRNKGRKGKKNEGLGADEDDGAEEKVQPAMDVSYLVDGVMDGTTNRALRWDLLMNSRVPLKVVATSLDTLTPVVLEGPWRGVEDLKQCLKASAAVPTLAGPEPVTWRGQRLVDAAVMEPVPVHAAIADGCTHVLVLCTRSLPPLGEKRTESVSSEVSSVPPSSITADSLVPAAAGNGPSRPNGGMFFSRVGMFFDRRRRRGPAPSAAGGEGNVAVGDGTENTTERRKRKNFIVRALGGMLYHVVRGALLTPPHMKDAWATYDLHRRLHDESEGGEMKSLDDALILARDNPDAALQARTFPGGAHVFPIAPPVAPKGVSSLCQESEILAAASEAGRQAAEAVFAPLLNRNIASWS</sequence>
<comment type="domain">
    <text evidence="3">The nitrogen atoms of the two glycine residues in the GGXR motif define the oxyanion hole, and stabilize the oxyanion that forms during the nucleophilic attack by the catalytic serine during substrate cleavage.</text>
</comment>
<feature type="short sequence motif" description="GXGXXG" evidence="2">
    <location>
        <begin position="202"/>
        <end position="207"/>
    </location>
</feature>
<feature type="region of interest" description="Disordered" evidence="4">
    <location>
        <begin position="473"/>
        <end position="500"/>
    </location>
</feature>
<dbReference type="eggNOG" id="ENOG502RPUA">
    <property type="taxonomic scope" value="Eukaryota"/>
</dbReference>
<dbReference type="RefSeq" id="XP_002505001.1">
    <property type="nucleotide sequence ID" value="XM_002504955.1"/>
</dbReference>
<feature type="active site" description="Nucleophile" evidence="2">
    <location>
        <position position="233"/>
    </location>
</feature>
<reference evidence="6 7" key="1">
    <citation type="journal article" date="2009" name="Science">
        <title>Green evolution and dynamic adaptations revealed by genomes of the marine picoeukaryotes Micromonas.</title>
        <authorList>
            <person name="Worden A.Z."/>
            <person name="Lee J.H."/>
            <person name="Mock T."/>
            <person name="Rouze P."/>
            <person name="Simmons M.P."/>
            <person name="Aerts A.L."/>
            <person name="Allen A.E."/>
            <person name="Cuvelier M.L."/>
            <person name="Derelle E."/>
            <person name="Everett M.V."/>
            <person name="Foulon E."/>
            <person name="Grimwood J."/>
            <person name="Gundlach H."/>
            <person name="Henrissat B."/>
            <person name="Napoli C."/>
            <person name="McDonald S.M."/>
            <person name="Parker M.S."/>
            <person name="Rombauts S."/>
            <person name="Salamov A."/>
            <person name="Von Dassow P."/>
            <person name="Badger J.H."/>
            <person name="Coutinho P.M."/>
            <person name="Demir E."/>
            <person name="Dubchak I."/>
            <person name="Gentemann C."/>
            <person name="Eikrem W."/>
            <person name="Gready J.E."/>
            <person name="John U."/>
            <person name="Lanier W."/>
            <person name="Lindquist E.A."/>
            <person name="Lucas S."/>
            <person name="Mayer K.F."/>
            <person name="Moreau H."/>
            <person name="Not F."/>
            <person name="Otillar R."/>
            <person name="Panaud O."/>
            <person name="Pangilinan J."/>
            <person name="Paulsen I."/>
            <person name="Piegu B."/>
            <person name="Poliakov A."/>
            <person name="Robbens S."/>
            <person name="Schmutz J."/>
            <person name="Toulza E."/>
            <person name="Wyss T."/>
            <person name="Zelensky A."/>
            <person name="Zhou K."/>
            <person name="Armbrust E.V."/>
            <person name="Bhattacharya D."/>
            <person name="Goodenough U.W."/>
            <person name="Van de Peer Y."/>
            <person name="Grigoriev I.V."/>
        </authorList>
    </citation>
    <scope>NUCLEOTIDE SEQUENCE [LARGE SCALE GENOMIC DNA]</scope>
    <source>
        <strain evidence="7">RCC299 / NOUM17</strain>
    </source>
</reference>
<feature type="region of interest" description="Disordered" evidence="4">
    <location>
        <begin position="39"/>
        <end position="62"/>
    </location>
</feature>
<dbReference type="GO" id="GO:0016787">
    <property type="term" value="F:hydrolase activity"/>
    <property type="evidence" value="ECO:0007669"/>
    <property type="project" value="UniProtKB-UniRule"/>
</dbReference>
<dbReference type="Gene3D" id="3.40.1090.10">
    <property type="entry name" value="Cytosolic phospholipase A2 catalytic domain"/>
    <property type="match status" value="2"/>
</dbReference>
<comment type="caution">
    <text evidence="2">Lacks conserved residue(s) required for the propagation of feature annotation.</text>
</comment>
<evidence type="ECO:0000256" key="2">
    <source>
        <dbReference type="PROSITE-ProRule" id="PRU01161"/>
    </source>
</evidence>
<keyword evidence="2 3" id="KW-0442">Lipid degradation</keyword>
<dbReference type="Proteomes" id="UP000002009">
    <property type="component" value="Chromosome 11"/>
</dbReference>
<dbReference type="OMA" id="AMDISYL"/>
<dbReference type="GO" id="GO:0016042">
    <property type="term" value="P:lipid catabolic process"/>
    <property type="evidence" value="ECO:0007669"/>
    <property type="project" value="UniProtKB-UniRule"/>
</dbReference>
<keyword evidence="2 3" id="KW-0378">Hydrolase</keyword>
<keyword evidence="7" id="KW-1185">Reference proteome</keyword>
<feature type="region of interest" description="Disordered" evidence="4">
    <location>
        <begin position="418"/>
        <end position="457"/>
    </location>
</feature>
<gene>
    <name evidence="6" type="ORF">MICPUN_109189</name>
</gene>
<evidence type="ECO:0000313" key="6">
    <source>
        <dbReference type="EMBL" id="ACO66259.1"/>
    </source>
</evidence>
<evidence type="ECO:0000256" key="3">
    <source>
        <dbReference type="RuleBase" id="RU361262"/>
    </source>
</evidence>
<comment type="similarity">
    <text evidence="3">Belongs to the patatin family.</text>
</comment>
<feature type="compositionally biased region" description="Low complexity" evidence="4">
    <location>
        <begin position="425"/>
        <end position="437"/>
    </location>
</feature>
<dbReference type="InterPro" id="IPR002641">
    <property type="entry name" value="PNPLA_dom"/>
</dbReference>
<feature type="region of interest" description="Disordered" evidence="4">
    <location>
        <begin position="273"/>
        <end position="298"/>
    </location>
</feature>
<feature type="short sequence motif" description="GXSXG" evidence="2">
    <location>
        <begin position="231"/>
        <end position="235"/>
    </location>
</feature>
<dbReference type="OrthoDB" id="568083at2759"/>
<feature type="compositionally biased region" description="Basic residues" evidence="4">
    <location>
        <begin position="273"/>
        <end position="283"/>
    </location>
</feature>
<dbReference type="PROSITE" id="PS51635">
    <property type="entry name" value="PNPLA"/>
    <property type="match status" value="1"/>
</dbReference>
<dbReference type="GeneID" id="8247423"/>
<dbReference type="InterPro" id="IPR016035">
    <property type="entry name" value="Acyl_Trfase/lysoPLipase"/>
</dbReference>
<proteinExistence type="inferred from homology"/>
<dbReference type="EMBL" id="CP001330">
    <property type="protein sequence ID" value="ACO66259.1"/>
    <property type="molecule type" value="Genomic_DNA"/>
</dbReference>
<protein>
    <recommendedName>
        <fullName evidence="3">Patatin</fullName>
        <ecNumber evidence="3">3.1.1.-</ecNumber>
    </recommendedName>
</protein>
<accession>C1EEM1</accession>
<feature type="compositionally biased region" description="Low complexity" evidence="4">
    <location>
        <begin position="53"/>
        <end position="62"/>
    </location>
</feature>